<proteinExistence type="predicted"/>
<dbReference type="EMBL" id="JACIIV010000026">
    <property type="protein sequence ID" value="MBB6228881.1"/>
    <property type="molecule type" value="Genomic_DNA"/>
</dbReference>
<accession>A0A841LB46</accession>
<organism evidence="2 3">
    <name type="scientific">Polymorphobacter multimanifer</name>
    <dbReference type="NCBI Taxonomy" id="1070431"/>
    <lineage>
        <taxon>Bacteria</taxon>
        <taxon>Pseudomonadati</taxon>
        <taxon>Pseudomonadota</taxon>
        <taxon>Alphaproteobacteria</taxon>
        <taxon>Sphingomonadales</taxon>
        <taxon>Sphingosinicellaceae</taxon>
        <taxon>Polymorphobacter</taxon>
    </lineage>
</organism>
<evidence type="ECO:0000256" key="1">
    <source>
        <dbReference type="SAM" id="Phobius"/>
    </source>
</evidence>
<gene>
    <name evidence="2" type="ORF">FHS79_003074</name>
</gene>
<reference evidence="2 3" key="1">
    <citation type="submission" date="2020-08" db="EMBL/GenBank/DDBJ databases">
        <title>Genomic Encyclopedia of Type Strains, Phase IV (KMG-IV): sequencing the most valuable type-strain genomes for metagenomic binning, comparative biology and taxonomic classification.</title>
        <authorList>
            <person name="Goeker M."/>
        </authorList>
    </citation>
    <scope>NUCLEOTIDE SEQUENCE [LARGE SCALE GENOMIC DNA]</scope>
    <source>
        <strain evidence="2 3">DSM 102189</strain>
    </source>
</reference>
<name>A0A841LB46_9SPHN</name>
<feature type="transmembrane region" description="Helical" evidence="1">
    <location>
        <begin position="35"/>
        <end position="55"/>
    </location>
</feature>
<comment type="caution">
    <text evidence="2">The sequence shown here is derived from an EMBL/GenBank/DDBJ whole genome shotgun (WGS) entry which is preliminary data.</text>
</comment>
<keyword evidence="1" id="KW-0812">Transmembrane</keyword>
<feature type="transmembrane region" description="Helical" evidence="1">
    <location>
        <begin position="101"/>
        <end position="127"/>
    </location>
</feature>
<keyword evidence="1" id="KW-0472">Membrane</keyword>
<keyword evidence="3" id="KW-1185">Reference proteome</keyword>
<dbReference type="AlphaFoldDB" id="A0A841LB46"/>
<protein>
    <submittedName>
        <fullName evidence="2">Putative Co/Zn/Cd cation transporter (Cation efflux family)</fullName>
    </submittedName>
</protein>
<keyword evidence="1" id="KW-1133">Transmembrane helix</keyword>
<dbReference type="RefSeq" id="WP_184202031.1">
    <property type="nucleotide sequence ID" value="NZ_JACIIV010000026.1"/>
</dbReference>
<dbReference type="Proteomes" id="UP000538147">
    <property type="component" value="Unassembled WGS sequence"/>
</dbReference>
<sequence>MKRALIAATLYFLVLFALGFSFGTLRVLVVAPRLGVLGATLLEVPLMLAAAFFICRWAIGRWHVPPVLSARGAMVLWFLVLLALFETLVGVAFFGRTLAGTWAGLATPAGLIGLTAQIIAALLPLYVGRSGRR</sequence>
<evidence type="ECO:0000313" key="3">
    <source>
        <dbReference type="Proteomes" id="UP000538147"/>
    </source>
</evidence>
<evidence type="ECO:0000313" key="2">
    <source>
        <dbReference type="EMBL" id="MBB6228881.1"/>
    </source>
</evidence>
<feature type="transmembrane region" description="Helical" evidence="1">
    <location>
        <begin position="75"/>
        <end position="95"/>
    </location>
</feature>